<organism evidence="1 2">
    <name type="scientific">Botrytis deweyae</name>
    <dbReference type="NCBI Taxonomy" id="2478750"/>
    <lineage>
        <taxon>Eukaryota</taxon>
        <taxon>Fungi</taxon>
        <taxon>Dikarya</taxon>
        <taxon>Ascomycota</taxon>
        <taxon>Pezizomycotina</taxon>
        <taxon>Leotiomycetes</taxon>
        <taxon>Helotiales</taxon>
        <taxon>Sclerotiniaceae</taxon>
        <taxon>Botrytis</taxon>
    </lineage>
</organism>
<dbReference type="RefSeq" id="XP_038808645.1">
    <property type="nucleotide sequence ID" value="XM_038954995.1"/>
</dbReference>
<keyword evidence="2" id="KW-1185">Reference proteome</keyword>
<gene>
    <name evidence="1" type="ORF">EAE98_007372</name>
</gene>
<name>A0ABQ7IHG8_9HELO</name>
<dbReference type="Proteomes" id="UP000783213">
    <property type="component" value="Unassembled WGS sequence"/>
</dbReference>
<evidence type="ECO:0000313" key="1">
    <source>
        <dbReference type="EMBL" id="KAF7924321.1"/>
    </source>
</evidence>
<protein>
    <submittedName>
        <fullName evidence="1">Uncharacterized protein</fullName>
    </submittedName>
</protein>
<comment type="caution">
    <text evidence="1">The sequence shown here is derived from an EMBL/GenBank/DDBJ whole genome shotgun (WGS) entry which is preliminary data.</text>
</comment>
<reference evidence="1 2" key="1">
    <citation type="journal article" date="2020" name="Genome Biol. Evol.">
        <title>Comparative genomics of Sclerotiniaceae.</title>
        <authorList>
            <person name="Valero Jimenez C.A."/>
            <person name="Steentjes M."/>
            <person name="Scholten O.E."/>
            <person name="Van Kan J.A.L."/>
        </authorList>
    </citation>
    <scope>NUCLEOTIDE SEQUENCE [LARGE SCALE GENOMIC DNA]</scope>
    <source>
        <strain evidence="1 2">B1</strain>
    </source>
</reference>
<proteinExistence type="predicted"/>
<dbReference type="EMBL" id="RCSX01000017">
    <property type="protein sequence ID" value="KAF7924321.1"/>
    <property type="molecule type" value="Genomic_DNA"/>
</dbReference>
<sequence length="96" mass="11310">MITLSKQEHSDPTPNPAALSALECWIDSIGYWLGVKIYFWYDELISVEMEMEKEQEEQRENREQRQDGEHSLILQLKFQATLLYSLHYLASTITTE</sequence>
<accession>A0ABQ7IHG8</accession>
<evidence type="ECO:0000313" key="2">
    <source>
        <dbReference type="Proteomes" id="UP000783213"/>
    </source>
</evidence>
<dbReference type="GeneID" id="62234145"/>